<organism evidence="1 2">
    <name type="scientific">Dendrolimus kikuchii</name>
    <dbReference type="NCBI Taxonomy" id="765133"/>
    <lineage>
        <taxon>Eukaryota</taxon>
        <taxon>Metazoa</taxon>
        <taxon>Ecdysozoa</taxon>
        <taxon>Arthropoda</taxon>
        <taxon>Hexapoda</taxon>
        <taxon>Insecta</taxon>
        <taxon>Pterygota</taxon>
        <taxon>Neoptera</taxon>
        <taxon>Endopterygota</taxon>
        <taxon>Lepidoptera</taxon>
        <taxon>Glossata</taxon>
        <taxon>Ditrysia</taxon>
        <taxon>Bombycoidea</taxon>
        <taxon>Lasiocampidae</taxon>
        <taxon>Dendrolimus</taxon>
    </lineage>
</organism>
<gene>
    <name evidence="1" type="ORF">K1T71_008775</name>
</gene>
<comment type="caution">
    <text evidence="1">The sequence shown here is derived from an EMBL/GenBank/DDBJ whole genome shotgun (WGS) entry which is preliminary data.</text>
</comment>
<name>A0ACC1CVJ5_9NEOP</name>
<dbReference type="Proteomes" id="UP000824533">
    <property type="component" value="Linkage Group LG15"/>
</dbReference>
<dbReference type="EMBL" id="CM034401">
    <property type="protein sequence ID" value="KAJ0175616.1"/>
    <property type="molecule type" value="Genomic_DNA"/>
</dbReference>
<sequence length="491" mass="57142">MATWSSRINLIRDPIESEIMKMYNKKPSCKIDPIGKLQIIHALDNGQCKTNLAKEYGVHPQTIAYIYKQKDSIIKKYTQKYNLLIQAQGINLDQSLLDWFKLEIKNGRVVHTDQLHSKAQEVINTLKEKFTCLDDWLADFRLRHNIVKYNTEIECSPGAKEEWNKFINNMESRDIYFVAFTALSHRLDFNSYINSLNSDSYISLMLIVNITGLDKRQLAVVGNEPFDVDSSIKSLPLDYYYNENPQINHSVIESYLKRWDDDLVLKGNYVYLILYIPDNIIDKLSFKNIRLLSNRHKDFVNRISEKVIACFKHQYRRLHICQSAFPRDCQSTLLDLFHMMSMAWNNVSHKYIHKLCFPPNDGSLYFKTGEDDDYGNHSLTDWCKLNEIPIEAESCSDSLEKYVFCDATLPCQNWTITNRGTPFINEMLLQRNTNTSAVEAFQAMKRLVSYLQGENAGLHIIKHAKYLEDHLEYGALVQMHEIVAANTNEIE</sequence>
<proteinExistence type="predicted"/>
<keyword evidence="2" id="KW-1185">Reference proteome</keyword>
<accession>A0ACC1CVJ5</accession>
<protein>
    <submittedName>
        <fullName evidence="1">Uncharacterized protein</fullName>
    </submittedName>
</protein>
<reference evidence="1 2" key="1">
    <citation type="journal article" date="2021" name="Front. Genet.">
        <title>Chromosome-Level Genome Assembly Reveals Significant Gene Expansion in the Toll and IMD Signaling Pathways of Dendrolimus kikuchii.</title>
        <authorList>
            <person name="Zhou J."/>
            <person name="Wu P."/>
            <person name="Xiong Z."/>
            <person name="Liu N."/>
            <person name="Zhao N."/>
            <person name="Ji M."/>
            <person name="Qiu Y."/>
            <person name="Yang B."/>
        </authorList>
    </citation>
    <scope>NUCLEOTIDE SEQUENCE [LARGE SCALE GENOMIC DNA]</scope>
    <source>
        <strain evidence="1">Ann1</strain>
    </source>
</reference>
<evidence type="ECO:0000313" key="1">
    <source>
        <dbReference type="EMBL" id="KAJ0175616.1"/>
    </source>
</evidence>
<evidence type="ECO:0000313" key="2">
    <source>
        <dbReference type="Proteomes" id="UP000824533"/>
    </source>
</evidence>